<feature type="compositionally biased region" description="Basic and acidic residues" evidence="1">
    <location>
        <begin position="911"/>
        <end position="936"/>
    </location>
</feature>
<proteinExistence type="predicted"/>
<dbReference type="InterPro" id="IPR027417">
    <property type="entry name" value="P-loop_NTPase"/>
</dbReference>
<organism evidence="4 5">
    <name type="scientific">Streptococcus mitis</name>
    <dbReference type="NCBI Taxonomy" id="28037"/>
    <lineage>
        <taxon>Bacteria</taxon>
        <taxon>Bacillati</taxon>
        <taxon>Bacillota</taxon>
        <taxon>Bacilli</taxon>
        <taxon>Lactobacillales</taxon>
        <taxon>Streptococcaceae</taxon>
        <taxon>Streptococcus</taxon>
        <taxon>Streptococcus mitis group</taxon>
    </lineage>
</organism>
<reference evidence="4 5" key="1">
    <citation type="submission" date="2018-11" db="EMBL/GenBank/DDBJ databases">
        <title>Species Designations Belie Phenotypic and Genotypic Heterogeneity in Oral Streptococci.</title>
        <authorList>
            <person name="Velsko I."/>
        </authorList>
    </citation>
    <scope>NUCLEOTIDE SEQUENCE [LARGE SCALE GENOMIC DNA]</scope>
    <source>
        <strain evidence="4 5">BCC15</strain>
    </source>
</reference>
<dbReference type="SUPFAM" id="SSF52540">
    <property type="entry name" value="P-loop containing nucleoside triphosphate hydrolases"/>
    <property type="match status" value="1"/>
</dbReference>
<feature type="transmembrane region" description="Helical" evidence="2">
    <location>
        <begin position="21"/>
        <end position="54"/>
    </location>
</feature>
<feature type="compositionally biased region" description="Basic and acidic residues" evidence="1">
    <location>
        <begin position="871"/>
        <end position="903"/>
    </location>
</feature>
<dbReference type="AlphaFoldDB" id="A0A3R9ITM2"/>
<comment type="caution">
    <text evidence="4">The sequence shown here is derived from an EMBL/GenBank/DDBJ whole genome shotgun (WGS) entry which is preliminary data.</text>
</comment>
<accession>A0A3R9ITM2</accession>
<feature type="transmembrane region" description="Helical" evidence="2">
    <location>
        <begin position="60"/>
        <end position="78"/>
    </location>
</feature>
<keyword evidence="2" id="KW-0812">Transmembrane</keyword>
<sequence>MKFILKRLPFWINGKASFDYVLIALRGLLTFFFVASSGLALFSLITLIFGYTISDTSYKALFFTLLAFTSVQLYLGIWHTRITSRQVYEPFKRPNKVKRVKRVELMTKGLLASFGGAIIAQLGLIILTISNYILKTLSATYHSASLFSSHNETFLGYNNQESLLASPIPFLSPELYNAILVISPIFILVILYANSYIFDIRKYHKLVEQWINRRFYKDECIEHLIFDTEAKGMFSLTIGIDSETQSPVIMEPNTLSLNTGFFGLIGTGKSSSLAKPIAISLSEDFVVYLREFSRYVKRAKKRAKRLPLSDEAKKIREKEMIEEWFTKGLGKDLVSGFYLNEPTGDLVKDSRFILEKVGIPKKAIWDIDPLNPYTDAINIFDADIEMASSLAADLFRDFSEGNNSSGNSFFLNSEEAHTKSLVTLLIASSKVPDLDINKHLNGGAPTFSEFYQLLTDNNFIFSRVNILRVIYQKELRDYNNWKADYETRYEESFDEWVSSGRDKELFRGNQPLELWNEGRELEDKFSEISNLKSAIDYFTNSYYIDPRTDKPTFGFDANIQGLVATIRRLAMDKRVRRVFFSQSTKNIDVLLKYGGVLLVNSASAELGRNNSKMVAQVAEIIMQSSSFRRLPNKYSLFPYIEDEKNTFLMPRDSDFLAQNRKFRTPVIHFYQTYEQAVANVGVEKANALFQSYRNAFMFQQQSPETVTYLNDRAGKKWVLTSSFRGAEGRFLASNDDNKEQLSETIEEVEQITQADVSKLEEMEFMGIMVVENEVSEPMKVTSMPSFKMPIFTDENYQQNFDISKKKDKEVFEIWQNCVDEFYVENIKKTSYHEDDFTPEEWQTLLKVINPINLSLSSFDSEAEEGNAFAEGEERNNRTKENIGKRDDRKGKTTDLNKASKSETLDGEEVQISEHKEEPKEVKEVAQEVKKDQPKEEVNPVDIIQEIAKTIRPEKQGTVTQNVQSYTELTEVIDEKEDMF</sequence>
<evidence type="ECO:0000256" key="1">
    <source>
        <dbReference type="SAM" id="MobiDB-lite"/>
    </source>
</evidence>
<evidence type="ECO:0000256" key="2">
    <source>
        <dbReference type="SAM" id="Phobius"/>
    </source>
</evidence>
<dbReference type="InterPro" id="IPR032689">
    <property type="entry name" value="TraG-D_C"/>
</dbReference>
<dbReference type="Pfam" id="PF12696">
    <property type="entry name" value="TraG-D_C"/>
    <property type="match status" value="1"/>
</dbReference>
<feature type="transmembrane region" description="Helical" evidence="2">
    <location>
        <begin position="109"/>
        <end position="134"/>
    </location>
</feature>
<evidence type="ECO:0000313" key="5">
    <source>
        <dbReference type="Proteomes" id="UP000278653"/>
    </source>
</evidence>
<dbReference type="RefSeq" id="WP_125448070.1">
    <property type="nucleotide sequence ID" value="NZ_RJNH01000013.1"/>
</dbReference>
<dbReference type="Proteomes" id="UP000278653">
    <property type="component" value="Unassembled WGS sequence"/>
</dbReference>
<dbReference type="EMBL" id="RJNH01000013">
    <property type="protein sequence ID" value="RSI59624.1"/>
    <property type="molecule type" value="Genomic_DNA"/>
</dbReference>
<evidence type="ECO:0000259" key="3">
    <source>
        <dbReference type="Pfam" id="PF12696"/>
    </source>
</evidence>
<protein>
    <recommendedName>
        <fullName evidence="3">TraD/TraG TraM recognition site domain-containing protein</fullName>
    </recommendedName>
</protein>
<evidence type="ECO:0000313" key="4">
    <source>
        <dbReference type="EMBL" id="RSI59624.1"/>
    </source>
</evidence>
<feature type="region of interest" description="Disordered" evidence="1">
    <location>
        <begin position="864"/>
        <end position="936"/>
    </location>
</feature>
<keyword evidence="2" id="KW-1133">Transmembrane helix</keyword>
<gene>
    <name evidence="4" type="ORF">D8865_09125</name>
</gene>
<feature type="domain" description="TraD/TraG TraM recognition site" evidence="3">
    <location>
        <begin position="645"/>
        <end position="758"/>
    </location>
</feature>
<dbReference type="Gene3D" id="3.40.50.300">
    <property type="entry name" value="P-loop containing nucleotide triphosphate hydrolases"/>
    <property type="match status" value="1"/>
</dbReference>
<feature type="transmembrane region" description="Helical" evidence="2">
    <location>
        <begin position="175"/>
        <end position="198"/>
    </location>
</feature>
<keyword evidence="2" id="KW-0472">Membrane</keyword>
<name>A0A3R9ITM2_STRMT</name>